<sequence length="246" mass="28109">MEPQQEENVYLDMDSQRILPSFNKVQTIQNQQDQNEFIDYSMDSKLSLVNTEVQQIRDTRKILINVINPNTIYSNVPFVNEAIQDNNVDQNQLTNHAIQSSVTSDDSLMVDSDVTIDNQDQQFDKQQQIQKIIPEPKNVTPKIQIPAPVHNIDKENDKKIDNIIEKQISQSKMIKLYEDVSVPAKKIFNIKSRDPNTYAKELARIVFTSSELATCSLTGRPSNAFRHLNKEAKPGLDKIKLKAIQG</sequence>
<evidence type="ECO:0000313" key="2">
    <source>
        <dbReference type="EMBL" id="KAF7989218.1"/>
    </source>
</evidence>
<feature type="domain" description="BEN" evidence="1">
    <location>
        <begin position="177"/>
        <end position="246"/>
    </location>
</feature>
<dbReference type="GO" id="GO:0003677">
    <property type="term" value="F:DNA binding"/>
    <property type="evidence" value="ECO:0007669"/>
    <property type="project" value="InterPro"/>
</dbReference>
<dbReference type="AlphaFoldDB" id="A0A834XL56"/>
<dbReference type="PROSITE" id="PS51457">
    <property type="entry name" value="BEN"/>
    <property type="match status" value="1"/>
</dbReference>
<comment type="caution">
    <text evidence="2">The sequence shown here is derived from an EMBL/GenBank/DDBJ whole genome shotgun (WGS) entry which is preliminary data.</text>
</comment>
<protein>
    <recommendedName>
        <fullName evidence="1">BEN domain-containing protein</fullName>
    </recommendedName>
</protein>
<proteinExistence type="predicted"/>
<dbReference type="EMBL" id="JACMRX010000005">
    <property type="protein sequence ID" value="KAF7989218.1"/>
    <property type="molecule type" value="Genomic_DNA"/>
</dbReference>
<dbReference type="Pfam" id="PF10523">
    <property type="entry name" value="BEN"/>
    <property type="match status" value="1"/>
</dbReference>
<organism evidence="2 3">
    <name type="scientific">Aphidius gifuensis</name>
    <name type="common">Parasitoid wasp</name>
    <dbReference type="NCBI Taxonomy" id="684658"/>
    <lineage>
        <taxon>Eukaryota</taxon>
        <taxon>Metazoa</taxon>
        <taxon>Ecdysozoa</taxon>
        <taxon>Arthropoda</taxon>
        <taxon>Hexapoda</taxon>
        <taxon>Insecta</taxon>
        <taxon>Pterygota</taxon>
        <taxon>Neoptera</taxon>
        <taxon>Endopterygota</taxon>
        <taxon>Hymenoptera</taxon>
        <taxon>Apocrita</taxon>
        <taxon>Ichneumonoidea</taxon>
        <taxon>Braconidae</taxon>
        <taxon>Aphidiinae</taxon>
        <taxon>Aphidius</taxon>
    </lineage>
</organism>
<gene>
    <name evidence="2" type="ORF">HCN44_007748</name>
</gene>
<evidence type="ECO:0000313" key="3">
    <source>
        <dbReference type="Proteomes" id="UP000639338"/>
    </source>
</evidence>
<keyword evidence="3" id="KW-1185">Reference proteome</keyword>
<evidence type="ECO:0000259" key="1">
    <source>
        <dbReference type="PROSITE" id="PS51457"/>
    </source>
</evidence>
<name>A0A834XL56_APHGI</name>
<dbReference type="Gene3D" id="1.10.10.2590">
    <property type="entry name" value="BEN domain"/>
    <property type="match status" value="1"/>
</dbReference>
<dbReference type="Proteomes" id="UP000639338">
    <property type="component" value="Unassembled WGS sequence"/>
</dbReference>
<reference evidence="2 3" key="1">
    <citation type="submission" date="2020-08" db="EMBL/GenBank/DDBJ databases">
        <title>Aphidius gifuensis genome sequencing and assembly.</title>
        <authorList>
            <person name="Du Z."/>
        </authorList>
    </citation>
    <scope>NUCLEOTIDE SEQUENCE [LARGE SCALE GENOMIC DNA]</scope>
    <source>
        <strain evidence="2">YNYX2018</strain>
        <tissue evidence="2">Adults</tissue>
    </source>
</reference>
<dbReference type="InterPro" id="IPR018379">
    <property type="entry name" value="BEN_domain"/>
</dbReference>
<accession>A0A834XL56</accession>